<name>A0A085TSP4_9RHOB</name>
<evidence type="ECO:0000256" key="6">
    <source>
        <dbReference type="ARBA" id="ARBA00038095"/>
    </source>
</evidence>
<dbReference type="STRING" id="1317124.DW2_15975"/>
<dbReference type="EMBL" id="AQRC01000015">
    <property type="protein sequence ID" value="KFE33741.1"/>
    <property type="molecule type" value="Genomic_DNA"/>
</dbReference>
<reference evidence="11 12" key="2">
    <citation type="journal article" date="2015" name="Antonie Van Leeuwenhoek">
        <title>Thioclava indica sp. nov., isolated from surface seawater of the Indian Ocean.</title>
        <authorList>
            <person name="Liu Y."/>
            <person name="Lai Q."/>
            <person name="Du J."/>
            <person name="Xu H."/>
            <person name="Jiang L."/>
            <person name="Shao Z."/>
        </authorList>
    </citation>
    <scope>NUCLEOTIDE SEQUENCE [LARGE SCALE GENOMIC DNA]</scope>
    <source>
        <strain evidence="11 12">13D2W-2</strain>
    </source>
</reference>
<comment type="similarity">
    <text evidence="6">Belongs to the acetyltransferase family. OlsB subfamily.</text>
</comment>
<evidence type="ECO:0000256" key="2">
    <source>
        <dbReference type="ARBA" id="ARBA00022516"/>
    </source>
</evidence>
<sequence length="255" mass="27146">MRGGKPRASGSRSGMTQMVLSISRGDYRVRELRGLEACAPLFALRARAFRGGAPDHDAFDTRCRHVVIEDAEGAAAGFRILALPGGAALADSYSAQFYDLSPLADWPGPILELGRFCTRPGLRDPDVLRLGWAAITRLAEAGGAGLLIGCTSFSGADWQRHRKGLAHLAAHALGPTRQRPHPKAPEHVPFGEVLAGEPGDPAALPPLLRSYLGMGGWVSDHAVIDRDLDTCHVFTALEIAAIPPARLKALRALAT</sequence>
<dbReference type="GO" id="GO:0006629">
    <property type="term" value="P:lipid metabolic process"/>
    <property type="evidence" value="ECO:0007669"/>
    <property type="project" value="UniProtKB-KW"/>
</dbReference>
<protein>
    <recommendedName>
        <fullName evidence="8">L-ornithine N(alpha)-acyltransferase</fullName>
        <ecNumber evidence="7">2.3.2.30</ecNumber>
    </recommendedName>
</protein>
<keyword evidence="12" id="KW-1185">Reference proteome</keyword>
<evidence type="ECO:0000313" key="12">
    <source>
        <dbReference type="Proteomes" id="UP000028607"/>
    </source>
</evidence>
<evidence type="ECO:0000256" key="7">
    <source>
        <dbReference type="ARBA" id="ARBA00039058"/>
    </source>
</evidence>
<keyword evidence="3" id="KW-0808">Transferase</keyword>
<dbReference type="InterPro" id="IPR052351">
    <property type="entry name" value="Ornithine_N-alpha-AT"/>
</dbReference>
<evidence type="ECO:0000256" key="8">
    <source>
        <dbReference type="ARBA" id="ARBA00039866"/>
    </source>
</evidence>
<dbReference type="RefSeq" id="WP_238321350.1">
    <property type="nucleotide sequence ID" value="NZ_AQRC01000015.1"/>
</dbReference>
<dbReference type="PANTHER" id="PTHR37323">
    <property type="entry name" value="GCN5-RELATED N-ACETYLTRANSFERASE"/>
    <property type="match status" value="1"/>
</dbReference>
<comment type="pathway">
    <text evidence="1">Lipid metabolism.</text>
</comment>
<dbReference type="Proteomes" id="UP000028607">
    <property type="component" value="Unassembled WGS sequence"/>
</dbReference>
<comment type="caution">
    <text evidence="11">The sequence shown here is derived from an EMBL/GenBank/DDBJ whole genome shotgun (WGS) entry which is preliminary data.</text>
</comment>
<comment type="function">
    <text evidence="9">Catalyzes the first step in the biosynthesis of ornithine lipids, which are phosphorus-free membrane lipids. Catalyzes the 3-hydroxyacyl-acyl carrier protein-dependent acylation of ornithine to form lyso-ornithine lipid (LOL).</text>
</comment>
<reference evidence="12" key="1">
    <citation type="submission" date="2013-04" db="EMBL/GenBank/DDBJ databases">
        <title>Thioclava sp. 13D2W-2 Genome Sequencing.</title>
        <authorList>
            <person name="Lai Q."/>
            <person name="Li G."/>
            <person name="Shao Z."/>
        </authorList>
    </citation>
    <scope>NUCLEOTIDE SEQUENCE [LARGE SCALE GENOMIC DNA]</scope>
    <source>
        <strain evidence="12">13D2W-2</strain>
    </source>
</reference>
<accession>A0A085TSP4</accession>
<gene>
    <name evidence="11" type="ORF">DW2_15975</name>
</gene>
<dbReference type="PATRIC" id="fig|1317124.6.peg.3215"/>
<evidence type="ECO:0000313" key="11">
    <source>
        <dbReference type="EMBL" id="KFE33741.1"/>
    </source>
</evidence>
<dbReference type="EC" id="2.3.2.30" evidence="7"/>
<dbReference type="SUPFAM" id="SSF55729">
    <property type="entry name" value="Acyl-CoA N-acyltransferases (Nat)"/>
    <property type="match status" value="1"/>
</dbReference>
<dbReference type="InterPro" id="IPR016181">
    <property type="entry name" value="Acyl_CoA_acyltransferase"/>
</dbReference>
<dbReference type="Pfam" id="PF13444">
    <property type="entry name" value="Acetyltransf_5"/>
    <property type="match status" value="1"/>
</dbReference>
<evidence type="ECO:0000256" key="9">
    <source>
        <dbReference type="ARBA" id="ARBA00045724"/>
    </source>
</evidence>
<organism evidence="11 12">
    <name type="scientific">Thioclava atlantica</name>
    <dbReference type="NCBI Taxonomy" id="1317124"/>
    <lineage>
        <taxon>Bacteria</taxon>
        <taxon>Pseudomonadati</taxon>
        <taxon>Pseudomonadota</taxon>
        <taxon>Alphaproteobacteria</taxon>
        <taxon>Rhodobacterales</taxon>
        <taxon>Paracoccaceae</taxon>
        <taxon>Thioclava</taxon>
    </lineage>
</organism>
<dbReference type="AlphaFoldDB" id="A0A085TSP4"/>
<dbReference type="PANTHER" id="PTHR37323:SF1">
    <property type="entry name" value="L-ORNITHINE N(ALPHA)-ACYLTRANSFERASE"/>
    <property type="match status" value="1"/>
</dbReference>
<evidence type="ECO:0000256" key="1">
    <source>
        <dbReference type="ARBA" id="ARBA00005189"/>
    </source>
</evidence>
<keyword evidence="4" id="KW-0443">Lipid metabolism</keyword>
<evidence type="ECO:0000256" key="4">
    <source>
        <dbReference type="ARBA" id="ARBA00023098"/>
    </source>
</evidence>
<keyword evidence="2" id="KW-0444">Lipid biosynthesis</keyword>
<comment type="catalytic activity">
    <reaction evidence="10">
        <text>a (3R)-hydroxyacyl-[ACP] + L-ornithine = a lyso-ornithine lipid + holo-[ACP] + H(+)</text>
        <dbReference type="Rhea" id="RHEA:20633"/>
        <dbReference type="Rhea" id="RHEA-COMP:9685"/>
        <dbReference type="Rhea" id="RHEA-COMP:9945"/>
        <dbReference type="ChEBI" id="CHEBI:15378"/>
        <dbReference type="ChEBI" id="CHEBI:46911"/>
        <dbReference type="ChEBI" id="CHEBI:64479"/>
        <dbReference type="ChEBI" id="CHEBI:78827"/>
        <dbReference type="ChEBI" id="CHEBI:138482"/>
        <dbReference type="EC" id="2.3.2.30"/>
    </reaction>
    <physiologicalReaction direction="left-to-right" evidence="10">
        <dbReference type="Rhea" id="RHEA:20634"/>
    </physiologicalReaction>
</comment>
<dbReference type="Gene3D" id="3.40.630.30">
    <property type="match status" value="1"/>
</dbReference>
<evidence type="ECO:0000256" key="3">
    <source>
        <dbReference type="ARBA" id="ARBA00022679"/>
    </source>
</evidence>
<keyword evidence="5" id="KW-0012">Acyltransferase</keyword>
<evidence type="ECO:0000256" key="10">
    <source>
        <dbReference type="ARBA" id="ARBA00047785"/>
    </source>
</evidence>
<dbReference type="GO" id="GO:0043810">
    <property type="term" value="F:ornithine-acyl [acyl carrier protein] N-acyltransferase activity"/>
    <property type="evidence" value="ECO:0007669"/>
    <property type="project" value="UniProtKB-EC"/>
</dbReference>
<evidence type="ECO:0000256" key="5">
    <source>
        <dbReference type="ARBA" id="ARBA00023315"/>
    </source>
</evidence>
<dbReference type="eggNOG" id="COG3176">
    <property type="taxonomic scope" value="Bacteria"/>
</dbReference>
<proteinExistence type="inferred from homology"/>